<reference evidence="2 3" key="1">
    <citation type="submission" date="2016-07" db="EMBL/GenBank/DDBJ databases">
        <title>Pervasive Adenine N6-methylation of Active Genes in Fungi.</title>
        <authorList>
            <consortium name="DOE Joint Genome Institute"/>
            <person name="Mondo S.J."/>
            <person name="Dannebaum R.O."/>
            <person name="Kuo R.C."/>
            <person name="Labutti K."/>
            <person name="Haridas S."/>
            <person name="Kuo A."/>
            <person name="Salamov A."/>
            <person name="Ahrendt S.R."/>
            <person name="Lipzen A."/>
            <person name="Sullivan W."/>
            <person name="Andreopoulos W.B."/>
            <person name="Clum A."/>
            <person name="Lindquist E."/>
            <person name="Daum C."/>
            <person name="Ramamoorthy G.K."/>
            <person name="Gryganskyi A."/>
            <person name="Culley D."/>
            <person name="Magnuson J.K."/>
            <person name="James T.Y."/>
            <person name="O'Malley M.A."/>
            <person name="Stajich J.E."/>
            <person name="Spatafora J.W."/>
            <person name="Visel A."/>
            <person name="Grigoriev I.V."/>
        </authorList>
    </citation>
    <scope>NUCLEOTIDE SEQUENCE [LARGE SCALE GENOMIC DNA]</scope>
    <source>
        <strain evidence="2 3">CBS 115471</strain>
    </source>
</reference>
<proteinExistence type="predicted"/>
<keyword evidence="1" id="KW-0732">Signal</keyword>
<organism evidence="2 3">
    <name type="scientific">Clohesyomyces aquaticus</name>
    <dbReference type="NCBI Taxonomy" id="1231657"/>
    <lineage>
        <taxon>Eukaryota</taxon>
        <taxon>Fungi</taxon>
        <taxon>Dikarya</taxon>
        <taxon>Ascomycota</taxon>
        <taxon>Pezizomycotina</taxon>
        <taxon>Dothideomycetes</taxon>
        <taxon>Pleosporomycetidae</taxon>
        <taxon>Pleosporales</taxon>
        <taxon>Lindgomycetaceae</taxon>
        <taxon>Clohesyomyces</taxon>
    </lineage>
</organism>
<evidence type="ECO:0000256" key="1">
    <source>
        <dbReference type="SAM" id="SignalP"/>
    </source>
</evidence>
<keyword evidence="3" id="KW-1185">Reference proteome</keyword>
<dbReference type="EMBL" id="MCFA01000467">
    <property type="protein sequence ID" value="ORX91396.1"/>
    <property type="molecule type" value="Genomic_DNA"/>
</dbReference>
<dbReference type="AlphaFoldDB" id="A0A1Y1Y106"/>
<gene>
    <name evidence="2" type="ORF">BCR34DRAFT_283363</name>
</gene>
<protein>
    <recommendedName>
        <fullName evidence="4">Secreted protein</fullName>
    </recommendedName>
</protein>
<evidence type="ECO:0008006" key="4">
    <source>
        <dbReference type="Google" id="ProtNLM"/>
    </source>
</evidence>
<comment type="caution">
    <text evidence="2">The sequence shown here is derived from an EMBL/GenBank/DDBJ whole genome shotgun (WGS) entry which is preliminary data.</text>
</comment>
<evidence type="ECO:0000313" key="2">
    <source>
        <dbReference type="EMBL" id="ORX91396.1"/>
    </source>
</evidence>
<evidence type="ECO:0000313" key="3">
    <source>
        <dbReference type="Proteomes" id="UP000193144"/>
    </source>
</evidence>
<name>A0A1Y1Y106_9PLEO</name>
<sequence length="85" mass="9716">MSMRRSFTHTLLHCLLLSAPSYSPNDEKVRPIRGRLCALCYGRAGKVCSGLACFNFPMEWRHTRRKSRQASERQATVVSAVFDVR</sequence>
<accession>A0A1Y1Y106</accession>
<dbReference type="Proteomes" id="UP000193144">
    <property type="component" value="Unassembled WGS sequence"/>
</dbReference>
<feature type="chain" id="PRO_5012553456" description="Secreted protein" evidence="1">
    <location>
        <begin position="24"/>
        <end position="85"/>
    </location>
</feature>
<feature type="signal peptide" evidence="1">
    <location>
        <begin position="1"/>
        <end position="23"/>
    </location>
</feature>